<proteinExistence type="predicted"/>
<gene>
    <name evidence="2" type="ORF">D6T64_10265</name>
</gene>
<organism evidence="2 3">
    <name type="scientific">Cryobacterium melibiosiphilum</name>
    <dbReference type="NCBI Taxonomy" id="995039"/>
    <lineage>
        <taxon>Bacteria</taxon>
        <taxon>Bacillati</taxon>
        <taxon>Actinomycetota</taxon>
        <taxon>Actinomycetes</taxon>
        <taxon>Micrococcales</taxon>
        <taxon>Microbacteriaceae</taxon>
        <taxon>Cryobacterium</taxon>
    </lineage>
</organism>
<dbReference type="AlphaFoldDB" id="A0A3A5MR66"/>
<keyword evidence="1" id="KW-0812">Transmembrane</keyword>
<protein>
    <recommendedName>
        <fullName evidence="4">Prepilin-type N-terminal cleavage/methylation domain-containing protein</fullName>
    </recommendedName>
</protein>
<evidence type="ECO:0008006" key="4">
    <source>
        <dbReference type="Google" id="ProtNLM"/>
    </source>
</evidence>
<accession>A0A3A5MR66</accession>
<reference evidence="2 3" key="1">
    <citation type="submission" date="2018-09" db="EMBL/GenBank/DDBJ databases">
        <title>Novel species of Cryobacterium.</title>
        <authorList>
            <person name="Liu Q."/>
            <person name="Xin Y.-H."/>
        </authorList>
    </citation>
    <scope>NUCLEOTIDE SEQUENCE [LARGE SCALE GENOMIC DNA]</scope>
    <source>
        <strain evidence="2 3">Hh39</strain>
    </source>
</reference>
<keyword evidence="1" id="KW-1133">Transmembrane helix</keyword>
<dbReference type="EMBL" id="QZVS01000082">
    <property type="protein sequence ID" value="RJT88506.1"/>
    <property type="molecule type" value="Genomic_DNA"/>
</dbReference>
<evidence type="ECO:0000256" key="1">
    <source>
        <dbReference type="SAM" id="Phobius"/>
    </source>
</evidence>
<feature type="transmembrane region" description="Helical" evidence="1">
    <location>
        <begin position="14"/>
        <end position="33"/>
    </location>
</feature>
<sequence length="185" mass="19198">MRPEAQEGFTLVELLIYMLFALVVLSIIGGLLISSLSIERDVRSASTAADTGQLISRSVQVGVRNASYVALQNIDDTQFLLARTAGTTSPVVWACQAWFFTPAGGGTVYTKRLSPAAVIAPPTGAALTSWIKLGDGVSPGGTPVFGGVDGRITVALAIDAGENLPVSINSTATMRTLATRSDPCA</sequence>
<evidence type="ECO:0000313" key="3">
    <source>
        <dbReference type="Proteomes" id="UP000272015"/>
    </source>
</evidence>
<comment type="caution">
    <text evidence="2">The sequence shown here is derived from an EMBL/GenBank/DDBJ whole genome shotgun (WGS) entry which is preliminary data.</text>
</comment>
<keyword evidence="1" id="KW-0472">Membrane</keyword>
<evidence type="ECO:0000313" key="2">
    <source>
        <dbReference type="EMBL" id="RJT88506.1"/>
    </source>
</evidence>
<name>A0A3A5MR66_9MICO</name>
<keyword evidence="3" id="KW-1185">Reference proteome</keyword>
<dbReference type="Proteomes" id="UP000272015">
    <property type="component" value="Unassembled WGS sequence"/>
</dbReference>